<keyword evidence="3" id="KW-1003">Cell membrane</keyword>
<evidence type="ECO:0000256" key="3">
    <source>
        <dbReference type="ARBA" id="ARBA00022475"/>
    </source>
</evidence>
<comment type="subcellular location">
    <subcellularLocation>
        <location evidence="1">Cell membrane</location>
        <topology evidence="1">Multi-pass membrane protein</topology>
    </subcellularLocation>
</comment>
<evidence type="ECO:0000256" key="6">
    <source>
        <dbReference type="ARBA" id="ARBA00023136"/>
    </source>
</evidence>
<accession>A0ABW4ZNF0</accession>
<protein>
    <submittedName>
        <fullName evidence="8">DoxX family protein</fullName>
    </submittedName>
</protein>
<keyword evidence="9" id="KW-1185">Reference proteome</keyword>
<evidence type="ECO:0000256" key="2">
    <source>
        <dbReference type="ARBA" id="ARBA00006679"/>
    </source>
</evidence>
<proteinExistence type="inferred from homology"/>
<sequence length="155" mass="16456">MKRIFNVAQAPNSTDIALLIARAGIAALMLTHGVPKLLMLFSGGPVQFPAVFGMSAGLSLALTVFAEVLCSIFLLIGFATRLAVIPLAITMLVAVFIIHASDPLLVKESGLHYLLVYVALFLAGSGKYSVDYLLQVKRSAISYSGREAESSELAV</sequence>
<dbReference type="Proteomes" id="UP001597387">
    <property type="component" value="Unassembled WGS sequence"/>
</dbReference>
<feature type="transmembrane region" description="Helical" evidence="7">
    <location>
        <begin position="50"/>
        <end position="75"/>
    </location>
</feature>
<dbReference type="RefSeq" id="WP_255901337.1">
    <property type="nucleotide sequence ID" value="NZ_JAFMZO010000002.1"/>
</dbReference>
<gene>
    <name evidence="8" type="ORF">ACFSJU_12170</name>
</gene>
<keyword evidence="4 7" id="KW-0812">Transmembrane</keyword>
<evidence type="ECO:0000313" key="9">
    <source>
        <dbReference type="Proteomes" id="UP001597387"/>
    </source>
</evidence>
<dbReference type="InterPro" id="IPR032808">
    <property type="entry name" value="DoxX"/>
</dbReference>
<reference evidence="9" key="1">
    <citation type="journal article" date="2019" name="Int. J. Syst. Evol. Microbiol.">
        <title>The Global Catalogue of Microorganisms (GCM) 10K type strain sequencing project: providing services to taxonomists for standard genome sequencing and annotation.</title>
        <authorList>
            <consortium name="The Broad Institute Genomics Platform"/>
            <consortium name="The Broad Institute Genome Sequencing Center for Infectious Disease"/>
            <person name="Wu L."/>
            <person name="Ma J."/>
        </authorList>
    </citation>
    <scope>NUCLEOTIDE SEQUENCE [LARGE SCALE GENOMIC DNA]</scope>
    <source>
        <strain evidence="9">KCTC 42217</strain>
    </source>
</reference>
<dbReference type="PANTHER" id="PTHR33452">
    <property type="entry name" value="OXIDOREDUCTASE CATD-RELATED"/>
    <property type="match status" value="1"/>
</dbReference>
<dbReference type="EMBL" id="JBHUHZ010000002">
    <property type="protein sequence ID" value="MFD2163152.1"/>
    <property type="molecule type" value="Genomic_DNA"/>
</dbReference>
<feature type="transmembrane region" description="Helical" evidence="7">
    <location>
        <begin position="82"/>
        <end position="99"/>
    </location>
</feature>
<evidence type="ECO:0000256" key="7">
    <source>
        <dbReference type="SAM" id="Phobius"/>
    </source>
</evidence>
<comment type="caution">
    <text evidence="8">The sequence shown here is derived from an EMBL/GenBank/DDBJ whole genome shotgun (WGS) entry which is preliminary data.</text>
</comment>
<evidence type="ECO:0000256" key="5">
    <source>
        <dbReference type="ARBA" id="ARBA00022989"/>
    </source>
</evidence>
<dbReference type="InterPro" id="IPR051907">
    <property type="entry name" value="DoxX-like_oxidoreductase"/>
</dbReference>
<keyword evidence="5 7" id="KW-1133">Transmembrane helix</keyword>
<dbReference type="PANTHER" id="PTHR33452:SF1">
    <property type="entry name" value="INNER MEMBRANE PROTEIN YPHA-RELATED"/>
    <property type="match status" value="1"/>
</dbReference>
<keyword evidence="6 7" id="KW-0472">Membrane</keyword>
<evidence type="ECO:0000256" key="1">
    <source>
        <dbReference type="ARBA" id="ARBA00004651"/>
    </source>
</evidence>
<dbReference type="Pfam" id="PF07681">
    <property type="entry name" value="DoxX"/>
    <property type="match status" value="1"/>
</dbReference>
<comment type="similarity">
    <text evidence="2">Belongs to the DoxX family.</text>
</comment>
<feature type="transmembrane region" description="Helical" evidence="7">
    <location>
        <begin position="111"/>
        <end position="130"/>
    </location>
</feature>
<organism evidence="8 9">
    <name type="scientific">Paradesertivirga mongoliensis</name>
    <dbReference type="NCBI Taxonomy" id="2100740"/>
    <lineage>
        <taxon>Bacteria</taxon>
        <taxon>Pseudomonadati</taxon>
        <taxon>Bacteroidota</taxon>
        <taxon>Sphingobacteriia</taxon>
        <taxon>Sphingobacteriales</taxon>
        <taxon>Sphingobacteriaceae</taxon>
        <taxon>Paradesertivirga</taxon>
    </lineage>
</organism>
<evidence type="ECO:0000313" key="8">
    <source>
        <dbReference type="EMBL" id="MFD2163152.1"/>
    </source>
</evidence>
<evidence type="ECO:0000256" key="4">
    <source>
        <dbReference type="ARBA" id="ARBA00022692"/>
    </source>
</evidence>
<feature type="transmembrane region" description="Helical" evidence="7">
    <location>
        <begin position="12"/>
        <end position="30"/>
    </location>
</feature>
<name>A0ABW4ZNF0_9SPHI</name>